<evidence type="ECO:0000256" key="2">
    <source>
        <dbReference type="SAM" id="MobiDB-lite"/>
    </source>
</evidence>
<dbReference type="Proteomes" id="UP000887572">
    <property type="component" value="Unplaced"/>
</dbReference>
<protein>
    <submittedName>
        <fullName evidence="5">Uncharacterized protein</fullName>
    </submittedName>
</protein>
<feature type="compositionally biased region" description="Acidic residues" evidence="2">
    <location>
        <begin position="290"/>
        <end position="312"/>
    </location>
</feature>
<feature type="region of interest" description="Disordered" evidence="2">
    <location>
        <begin position="290"/>
        <end position="370"/>
    </location>
</feature>
<feature type="chain" id="PRO_5037046743" evidence="3">
    <location>
        <begin position="20"/>
        <end position="370"/>
    </location>
</feature>
<sequence>MIIGPALVFLFLFATNIRCEDDDIPMDGPDPEVDEHIRQHFQGHMDAFSSGMKEGLAEIQKESDEKAARGEKDPGNLADLIKPENVAKFVSNWLPERIRVLLPKEWLQKLIKALTTESGAIAELYAGADRIGSADEFWRELRKKAPTTAELLENAWGQVKRSWDKFNRMLNEESKQYVEKVKISGWEWFVRQVAGQFLRLSNEAKTNLTMNLFEAYPLLNTVLSKAMSNRMLLEWAGEQYKKAEEQMRAKEQEKSATKEEFNEESMMAQMKEMFNKMNLGEFDDIMGGMDEEEEGEKEESDGKEEKDDEETVAEQKEGKEVEAGAETHGEQQEEGQCSKSDEGQCEAKESTEKAEEELEKNVEETTRDEL</sequence>
<dbReference type="WBParaSite" id="Gr19_v10_g2748.t1">
    <property type="protein sequence ID" value="Gr19_v10_g2748.t1"/>
    <property type="gene ID" value="Gr19_v10_g2748"/>
</dbReference>
<name>A0A914HNC8_GLORO</name>
<feature type="compositionally biased region" description="Basic and acidic residues" evidence="2">
    <location>
        <begin position="339"/>
        <end position="370"/>
    </location>
</feature>
<dbReference type="AlphaFoldDB" id="A0A914HNC8"/>
<accession>A0A914HNC8</accession>
<feature type="compositionally biased region" description="Basic and acidic residues" evidence="2">
    <location>
        <begin position="313"/>
        <end position="331"/>
    </location>
</feature>
<keyword evidence="4" id="KW-1185">Reference proteome</keyword>
<organism evidence="4 5">
    <name type="scientific">Globodera rostochiensis</name>
    <name type="common">Golden nematode worm</name>
    <name type="synonym">Heterodera rostochiensis</name>
    <dbReference type="NCBI Taxonomy" id="31243"/>
    <lineage>
        <taxon>Eukaryota</taxon>
        <taxon>Metazoa</taxon>
        <taxon>Ecdysozoa</taxon>
        <taxon>Nematoda</taxon>
        <taxon>Chromadorea</taxon>
        <taxon>Rhabditida</taxon>
        <taxon>Tylenchina</taxon>
        <taxon>Tylenchomorpha</taxon>
        <taxon>Tylenchoidea</taxon>
        <taxon>Heteroderidae</taxon>
        <taxon>Heteroderinae</taxon>
        <taxon>Globodera</taxon>
    </lineage>
</organism>
<evidence type="ECO:0000256" key="3">
    <source>
        <dbReference type="SAM" id="SignalP"/>
    </source>
</evidence>
<keyword evidence="3" id="KW-0732">Signal</keyword>
<reference evidence="5" key="1">
    <citation type="submission" date="2022-11" db="UniProtKB">
        <authorList>
            <consortium name="WormBaseParasite"/>
        </authorList>
    </citation>
    <scope>IDENTIFICATION</scope>
</reference>
<evidence type="ECO:0000313" key="5">
    <source>
        <dbReference type="WBParaSite" id="Gr19_v10_g2748.t1"/>
    </source>
</evidence>
<keyword evidence="1" id="KW-0175">Coiled coil</keyword>
<evidence type="ECO:0000313" key="4">
    <source>
        <dbReference type="Proteomes" id="UP000887572"/>
    </source>
</evidence>
<proteinExistence type="predicted"/>
<feature type="signal peptide" evidence="3">
    <location>
        <begin position="1"/>
        <end position="19"/>
    </location>
</feature>
<evidence type="ECO:0000256" key="1">
    <source>
        <dbReference type="SAM" id="Coils"/>
    </source>
</evidence>
<feature type="coiled-coil region" evidence="1">
    <location>
        <begin position="233"/>
        <end position="260"/>
    </location>
</feature>